<feature type="domain" description="PIG-P" evidence="6">
    <location>
        <begin position="17"/>
        <end position="133"/>
    </location>
</feature>
<evidence type="ECO:0000256" key="1">
    <source>
        <dbReference type="ARBA" id="ARBA00004141"/>
    </source>
</evidence>
<feature type="transmembrane region" description="Helical" evidence="5">
    <location>
        <begin position="23"/>
        <end position="42"/>
    </location>
</feature>
<dbReference type="PANTHER" id="PTHR46346:SF1">
    <property type="entry name" value="PHOSPHATIDYLINOSITOL N-ACETYLGLUCOSAMINYLTRANSFERASE SUBUNIT P"/>
    <property type="match status" value="1"/>
</dbReference>
<accession>A0A4P9XGZ3</accession>
<evidence type="ECO:0000256" key="2">
    <source>
        <dbReference type="ARBA" id="ARBA00022692"/>
    </source>
</evidence>
<dbReference type="Proteomes" id="UP000271241">
    <property type="component" value="Unassembled WGS sequence"/>
</dbReference>
<dbReference type="STRING" id="78915.A0A4P9XGZ3"/>
<protein>
    <submittedName>
        <fullName evidence="7">PIG-P</fullName>
    </submittedName>
</protein>
<keyword evidence="4 5" id="KW-0472">Membrane</keyword>
<dbReference type="EMBL" id="KZ993395">
    <property type="protein sequence ID" value="RKP04878.1"/>
    <property type="molecule type" value="Genomic_DNA"/>
</dbReference>
<name>A0A4P9XGZ3_9FUNG</name>
<keyword evidence="8" id="KW-1185">Reference proteome</keyword>
<organism evidence="7 8">
    <name type="scientific">Thamnocephalis sphaerospora</name>
    <dbReference type="NCBI Taxonomy" id="78915"/>
    <lineage>
        <taxon>Eukaryota</taxon>
        <taxon>Fungi</taxon>
        <taxon>Fungi incertae sedis</taxon>
        <taxon>Zoopagomycota</taxon>
        <taxon>Zoopagomycotina</taxon>
        <taxon>Zoopagomycetes</taxon>
        <taxon>Zoopagales</taxon>
        <taxon>Sigmoideomycetaceae</taxon>
        <taxon>Thamnocephalis</taxon>
    </lineage>
</organism>
<evidence type="ECO:0000259" key="6">
    <source>
        <dbReference type="Pfam" id="PF08510"/>
    </source>
</evidence>
<dbReference type="AlphaFoldDB" id="A0A4P9XGZ3"/>
<sequence length="134" mass="14902">MPPLTPAISDALRRQRSYEYNGFILYLVSIILYLIYALWAFLPDQVLVHVGISYYPSKYWALAWPAWTVVLFLFGYAVFISLNLMRTPALDAYNTVTGKCAMTESLTAEAQAAIGAADDAVALHDLPIHLVNAC</sequence>
<proteinExistence type="predicted"/>
<feature type="non-terminal residue" evidence="7">
    <location>
        <position position="134"/>
    </location>
</feature>
<dbReference type="InterPro" id="IPR013717">
    <property type="entry name" value="PIG-P"/>
</dbReference>
<evidence type="ECO:0000256" key="5">
    <source>
        <dbReference type="SAM" id="Phobius"/>
    </source>
</evidence>
<dbReference type="GO" id="GO:0016020">
    <property type="term" value="C:membrane"/>
    <property type="evidence" value="ECO:0007669"/>
    <property type="project" value="UniProtKB-SubCell"/>
</dbReference>
<keyword evidence="3 5" id="KW-1133">Transmembrane helix</keyword>
<comment type="subcellular location">
    <subcellularLocation>
        <location evidence="1">Membrane</location>
        <topology evidence="1">Multi-pass membrane protein</topology>
    </subcellularLocation>
</comment>
<evidence type="ECO:0000256" key="4">
    <source>
        <dbReference type="ARBA" id="ARBA00023136"/>
    </source>
</evidence>
<dbReference type="PANTHER" id="PTHR46346">
    <property type="entry name" value="PHOSPHATIDYLINOSITOL N-ACETYLGLUCOSAMINYLTRANSFERASE SUBUNIT P"/>
    <property type="match status" value="1"/>
</dbReference>
<dbReference type="Pfam" id="PF08510">
    <property type="entry name" value="PIG-P"/>
    <property type="match status" value="1"/>
</dbReference>
<evidence type="ECO:0000313" key="7">
    <source>
        <dbReference type="EMBL" id="RKP04878.1"/>
    </source>
</evidence>
<reference evidence="8" key="1">
    <citation type="journal article" date="2018" name="Nat. Microbiol.">
        <title>Leveraging single-cell genomics to expand the fungal tree of life.</title>
        <authorList>
            <person name="Ahrendt S.R."/>
            <person name="Quandt C.A."/>
            <person name="Ciobanu D."/>
            <person name="Clum A."/>
            <person name="Salamov A."/>
            <person name="Andreopoulos B."/>
            <person name="Cheng J.F."/>
            <person name="Woyke T."/>
            <person name="Pelin A."/>
            <person name="Henrissat B."/>
            <person name="Reynolds N.K."/>
            <person name="Benny G.L."/>
            <person name="Smith M.E."/>
            <person name="James T.Y."/>
            <person name="Grigoriev I.V."/>
        </authorList>
    </citation>
    <scope>NUCLEOTIDE SEQUENCE [LARGE SCALE GENOMIC DNA]</scope>
    <source>
        <strain evidence="8">RSA 1356</strain>
    </source>
</reference>
<feature type="transmembrane region" description="Helical" evidence="5">
    <location>
        <begin position="62"/>
        <end position="84"/>
    </location>
</feature>
<evidence type="ECO:0000313" key="8">
    <source>
        <dbReference type="Proteomes" id="UP000271241"/>
    </source>
</evidence>
<gene>
    <name evidence="7" type="ORF">THASP1DRAFT_20562</name>
</gene>
<dbReference type="InterPro" id="IPR052263">
    <property type="entry name" value="GPI_Anchor_Biosynth"/>
</dbReference>
<dbReference type="OrthoDB" id="690928at2759"/>
<keyword evidence="2 5" id="KW-0812">Transmembrane</keyword>
<evidence type="ECO:0000256" key="3">
    <source>
        <dbReference type="ARBA" id="ARBA00022989"/>
    </source>
</evidence>
<dbReference type="GO" id="GO:0006506">
    <property type="term" value="P:GPI anchor biosynthetic process"/>
    <property type="evidence" value="ECO:0007669"/>
    <property type="project" value="TreeGrafter"/>
</dbReference>
<dbReference type="GO" id="GO:0005783">
    <property type="term" value="C:endoplasmic reticulum"/>
    <property type="evidence" value="ECO:0007669"/>
    <property type="project" value="TreeGrafter"/>
</dbReference>